<dbReference type="CDD" id="cd23821">
    <property type="entry name" value="RWD_IMPACT"/>
    <property type="match status" value="1"/>
</dbReference>
<dbReference type="SUPFAM" id="SSF54211">
    <property type="entry name" value="Ribosomal protein S5 domain 2-like"/>
    <property type="match status" value="1"/>
</dbReference>
<dbReference type="InterPro" id="IPR036956">
    <property type="entry name" value="Impact_N_sf"/>
</dbReference>
<comment type="similarity">
    <text evidence="2">Belongs to the IMPACT family.</text>
</comment>
<dbReference type="KEGG" id="lak:106166775"/>
<dbReference type="Pfam" id="PF01205">
    <property type="entry name" value="Impact_N"/>
    <property type="match status" value="1"/>
</dbReference>
<gene>
    <name evidence="9" type="primary">LOC106166775</name>
</gene>
<dbReference type="GO" id="GO:0140469">
    <property type="term" value="P:GCN2-mediated signaling"/>
    <property type="evidence" value="ECO:0007669"/>
    <property type="project" value="TreeGrafter"/>
</dbReference>
<dbReference type="InterPro" id="IPR001498">
    <property type="entry name" value="Impact_N"/>
</dbReference>
<keyword evidence="4" id="KW-0678">Repressor</keyword>
<dbReference type="OMA" id="FYEISAP"/>
<evidence type="ECO:0000313" key="8">
    <source>
        <dbReference type="Proteomes" id="UP000085678"/>
    </source>
</evidence>
<dbReference type="Gene3D" id="3.10.110.10">
    <property type="entry name" value="Ubiquitin Conjugating Enzyme"/>
    <property type="match status" value="1"/>
</dbReference>
<dbReference type="SUPFAM" id="SSF54495">
    <property type="entry name" value="UBC-like"/>
    <property type="match status" value="1"/>
</dbReference>
<dbReference type="InterPro" id="IPR020568">
    <property type="entry name" value="Ribosomal_Su5_D2-typ_SF"/>
</dbReference>
<keyword evidence="5" id="KW-0810">Translation regulation</keyword>
<dbReference type="PANTHER" id="PTHR16301:SF25">
    <property type="entry name" value="PROTEIN IMPACT"/>
    <property type="match status" value="1"/>
</dbReference>
<evidence type="ECO:0000256" key="4">
    <source>
        <dbReference type="ARBA" id="ARBA00022491"/>
    </source>
</evidence>
<evidence type="ECO:0000256" key="6">
    <source>
        <dbReference type="ARBA" id="ARBA00023016"/>
    </source>
</evidence>
<evidence type="ECO:0000256" key="1">
    <source>
        <dbReference type="ARBA" id="ARBA00004496"/>
    </source>
</evidence>
<evidence type="ECO:0000256" key="2">
    <source>
        <dbReference type="ARBA" id="ARBA00007665"/>
    </source>
</evidence>
<dbReference type="AlphaFoldDB" id="A0A1S3IRQ2"/>
<dbReference type="InParanoid" id="A0A1S3IRQ2"/>
<dbReference type="Gene3D" id="3.30.230.30">
    <property type="entry name" value="Impact, N-terminal domain"/>
    <property type="match status" value="1"/>
</dbReference>
<comment type="subcellular location">
    <subcellularLocation>
        <location evidence="1">Cytoplasm</location>
    </subcellularLocation>
</comment>
<name>A0A1S3IRQ2_LINAN</name>
<evidence type="ECO:0000256" key="5">
    <source>
        <dbReference type="ARBA" id="ARBA00022845"/>
    </source>
</evidence>
<keyword evidence="6" id="KW-0346">Stress response</keyword>
<evidence type="ECO:0000313" key="9">
    <source>
        <dbReference type="RefSeq" id="XP_013400887.1"/>
    </source>
</evidence>
<reference evidence="9" key="1">
    <citation type="submission" date="2025-08" db="UniProtKB">
        <authorList>
            <consortium name="RefSeq"/>
        </authorList>
    </citation>
    <scope>IDENTIFICATION</scope>
    <source>
        <tissue evidence="9">Gonads</tissue>
    </source>
</reference>
<accession>A0A1S3IRQ2</accession>
<organism evidence="8 9">
    <name type="scientific">Lingula anatina</name>
    <name type="common">Brachiopod</name>
    <name type="synonym">Lingula unguis</name>
    <dbReference type="NCBI Taxonomy" id="7574"/>
    <lineage>
        <taxon>Eukaryota</taxon>
        <taxon>Metazoa</taxon>
        <taxon>Spiralia</taxon>
        <taxon>Lophotrochozoa</taxon>
        <taxon>Brachiopoda</taxon>
        <taxon>Linguliformea</taxon>
        <taxon>Lingulata</taxon>
        <taxon>Lingulida</taxon>
        <taxon>Linguloidea</taxon>
        <taxon>Lingulidae</taxon>
        <taxon>Lingula</taxon>
    </lineage>
</organism>
<proteinExistence type="inferred from homology"/>
<dbReference type="GO" id="GO:0005737">
    <property type="term" value="C:cytoplasm"/>
    <property type="evidence" value="ECO:0007669"/>
    <property type="project" value="UniProtKB-SubCell"/>
</dbReference>
<keyword evidence="8" id="KW-1185">Reference proteome</keyword>
<dbReference type="RefSeq" id="XP_013400887.1">
    <property type="nucleotide sequence ID" value="XM_013545433.2"/>
</dbReference>
<dbReference type="InterPro" id="IPR006575">
    <property type="entry name" value="RWD_dom"/>
</dbReference>
<dbReference type="PROSITE" id="PS50908">
    <property type="entry name" value="RWD"/>
    <property type="match status" value="1"/>
</dbReference>
<sequence length="323" mass="36755">MDEDNLSRQADEIEALSSIYGEDWRVVDEAERHYCIEITDGKEKPKWKITLQVTLPSDYPGSSPPTYEINAPWLRGAVRYELQNTLEEVYVENAGESIIYLWVEKIRDYLSSKKDDLELGSSEADACSDDMNVNLKMQDVVDEATGDLHPEPDLDLSDLSEEVESLEVLPQTFHKPDLVEKIQCPVIHHGDPVKDRKSTFQAHLAAVNSEEEVQLVMEKLLENKKIASATHNILAYRIRKDGQHNVIAQNCKDDGETHAGSRMLHIMQIINALNVMVVVTRWYGGVHLGPDRFKHINNCARTLLQQHGYIKEKDEKKGPKSKK</sequence>
<dbReference type="PANTHER" id="PTHR16301">
    <property type="entry name" value="IMPACT-RELATED"/>
    <property type="match status" value="1"/>
</dbReference>
<evidence type="ECO:0000259" key="7">
    <source>
        <dbReference type="PROSITE" id="PS50908"/>
    </source>
</evidence>
<dbReference type="SMART" id="SM00591">
    <property type="entry name" value="RWD"/>
    <property type="match status" value="1"/>
</dbReference>
<dbReference type="STRING" id="7574.A0A1S3IRQ2"/>
<evidence type="ECO:0000256" key="3">
    <source>
        <dbReference type="ARBA" id="ARBA00022490"/>
    </source>
</evidence>
<keyword evidence="3" id="KW-0963">Cytoplasm</keyword>
<feature type="domain" description="RWD" evidence="7">
    <location>
        <begin position="11"/>
        <end position="113"/>
    </location>
</feature>
<protein>
    <submittedName>
        <fullName evidence="9">Protein IMPACT-like</fullName>
    </submittedName>
</protein>
<dbReference type="Proteomes" id="UP000085678">
    <property type="component" value="Unplaced"/>
</dbReference>
<dbReference type="Pfam" id="PF05773">
    <property type="entry name" value="RWD"/>
    <property type="match status" value="1"/>
</dbReference>
<dbReference type="InterPro" id="IPR023582">
    <property type="entry name" value="Impact"/>
</dbReference>
<dbReference type="GeneID" id="106166775"/>
<dbReference type="InterPro" id="IPR016135">
    <property type="entry name" value="UBQ-conjugating_enzyme/RWD"/>
</dbReference>
<dbReference type="GO" id="GO:0006446">
    <property type="term" value="P:regulation of translational initiation"/>
    <property type="evidence" value="ECO:0007669"/>
    <property type="project" value="TreeGrafter"/>
</dbReference>
<dbReference type="OrthoDB" id="69641at2759"/>